<gene>
    <name evidence="2" type="ORF">PA7_01660</name>
</gene>
<accession>A0A511CUS5</accession>
<dbReference type="Proteomes" id="UP000321328">
    <property type="component" value="Unassembled WGS sequence"/>
</dbReference>
<evidence type="ECO:0000313" key="2">
    <source>
        <dbReference type="EMBL" id="GEL16329.1"/>
    </source>
</evidence>
<organism evidence="2 3">
    <name type="scientific">Pseudonocardia asaccharolytica DSM 44247 = NBRC 16224</name>
    <dbReference type="NCBI Taxonomy" id="1123024"/>
    <lineage>
        <taxon>Bacteria</taxon>
        <taxon>Bacillati</taxon>
        <taxon>Actinomycetota</taxon>
        <taxon>Actinomycetes</taxon>
        <taxon>Pseudonocardiales</taxon>
        <taxon>Pseudonocardiaceae</taxon>
        <taxon>Pseudonocardia</taxon>
    </lineage>
</organism>
<evidence type="ECO:0000313" key="3">
    <source>
        <dbReference type="Proteomes" id="UP000321328"/>
    </source>
</evidence>
<keyword evidence="3" id="KW-1185">Reference proteome</keyword>
<dbReference type="AlphaFoldDB" id="A0A511CUS5"/>
<dbReference type="STRING" id="1123024.GCA_000423625_01021"/>
<comment type="caution">
    <text evidence="2">The sequence shown here is derived from an EMBL/GenBank/DDBJ whole genome shotgun (WGS) entry which is preliminary data.</text>
</comment>
<evidence type="ECO:0000256" key="1">
    <source>
        <dbReference type="SAM" id="MobiDB-lite"/>
    </source>
</evidence>
<reference evidence="2 3" key="1">
    <citation type="submission" date="2019-07" db="EMBL/GenBank/DDBJ databases">
        <title>Whole genome shotgun sequence of Pseudonocardia asaccharolytica NBRC 16224.</title>
        <authorList>
            <person name="Hosoyama A."/>
            <person name="Uohara A."/>
            <person name="Ohji S."/>
            <person name="Ichikawa N."/>
        </authorList>
    </citation>
    <scope>NUCLEOTIDE SEQUENCE [LARGE SCALE GENOMIC DNA]</scope>
    <source>
        <strain evidence="2 3">NBRC 16224</strain>
    </source>
</reference>
<name>A0A511CUS5_9PSEU</name>
<dbReference type="EMBL" id="BJVI01000001">
    <property type="protein sequence ID" value="GEL16329.1"/>
    <property type="molecule type" value="Genomic_DNA"/>
</dbReference>
<sequence length="212" mass="21934">MRGRDAFAGAVTEGKVDLIRFVKAPPPAARAPLGSRAPASGTRAAGGTGYPAPHQPPTSANHPGKPGRPRTLCLRCAMTSNRSYENLRAGQQRYAVIEFCSNAEAAWAKIASRKYDWLGVKDSIFVFGRPPAGGMTGGGAMTIGTPGADGTPASADHVVEVRVPGGPGPSRLLHATADSARAEYRAMLEQLGEPDGASGLFRVSLITNGRGG</sequence>
<proteinExistence type="predicted"/>
<feature type="region of interest" description="Disordered" evidence="1">
    <location>
        <begin position="29"/>
        <end position="67"/>
    </location>
</feature>
<protein>
    <submittedName>
        <fullName evidence="2">Uncharacterized protein</fullName>
    </submittedName>
</protein>